<gene>
    <name evidence="1" type="ORF">Goari_002987</name>
</gene>
<name>A0A7J8YA23_GOSAI</name>
<dbReference type="EMBL" id="JABFAA010000011">
    <property type="protein sequence ID" value="MBA0696436.1"/>
    <property type="molecule type" value="Genomic_DNA"/>
</dbReference>
<proteinExistence type="predicted"/>
<dbReference type="AlphaFoldDB" id="A0A7J8YA23"/>
<reference evidence="1 2" key="1">
    <citation type="journal article" date="2019" name="Genome Biol. Evol.">
        <title>Insights into the evolution of the New World diploid cottons (Gossypium, subgenus Houzingenia) based on genome sequencing.</title>
        <authorList>
            <person name="Grover C.E."/>
            <person name="Arick M.A. 2nd"/>
            <person name="Thrash A."/>
            <person name="Conover J.L."/>
            <person name="Sanders W.S."/>
            <person name="Peterson D.G."/>
            <person name="Frelichowski J.E."/>
            <person name="Scheffler J.A."/>
            <person name="Scheffler B.E."/>
            <person name="Wendel J.F."/>
        </authorList>
    </citation>
    <scope>NUCLEOTIDE SEQUENCE [LARGE SCALE GENOMIC DNA]</scope>
    <source>
        <strain evidence="1">185</strain>
        <tissue evidence="1">Leaf</tissue>
    </source>
</reference>
<sequence length="99" mass="11414">MSVLGSKSDGDSEERKRVIISSNNLYSLEYESICRNCSFDENLVALELDYPLKDRPNVLAELLDYGRDGFMYCERSEEGNNEFPVMVKLNFPFCVNQKN</sequence>
<evidence type="ECO:0000313" key="2">
    <source>
        <dbReference type="Proteomes" id="UP000593577"/>
    </source>
</evidence>
<comment type="caution">
    <text evidence="1">The sequence shown here is derived from an EMBL/GenBank/DDBJ whole genome shotgun (WGS) entry which is preliminary data.</text>
</comment>
<dbReference type="Proteomes" id="UP000593577">
    <property type="component" value="Unassembled WGS sequence"/>
</dbReference>
<organism evidence="1 2">
    <name type="scientific">Gossypium aridum</name>
    <name type="common">American cotton</name>
    <name type="synonym">Erioxylum aridum</name>
    <dbReference type="NCBI Taxonomy" id="34290"/>
    <lineage>
        <taxon>Eukaryota</taxon>
        <taxon>Viridiplantae</taxon>
        <taxon>Streptophyta</taxon>
        <taxon>Embryophyta</taxon>
        <taxon>Tracheophyta</taxon>
        <taxon>Spermatophyta</taxon>
        <taxon>Magnoliopsida</taxon>
        <taxon>eudicotyledons</taxon>
        <taxon>Gunneridae</taxon>
        <taxon>Pentapetalae</taxon>
        <taxon>rosids</taxon>
        <taxon>malvids</taxon>
        <taxon>Malvales</taxon>
        <taxon>Malvaceae</taxon>
        <taxon>Malvoideae</taxon>
        <taxon>Gossypium</taxon>
    </lineage>
</organism>
<keyword evidence="2" id="KW-1185">Reference proteome</keyword>
<evidence type="ECO:0000313" key="1">
    <source>
        <dbReference type="EMBL" id="MBA0696436.1"/>
    </source>
</evidence>
<protein>
    <submittedName>
        <fullName evidence="1">Uncharacterized protein</fullName>
    </submittedName>
</protein>
<accession>A0A7J8YA23</accession>